<gene>
    <name evidence="17" type="ORF">O3P69_013739</name>
</gene>
<dbReference type="Pfam" id="PF00211">
    <property type="entry name" value="Guanylate_cyc"/>
    <property type="match status" value="1"/>
</dbReference>
<feature type="transmembrane region" description="Helical" evidence="15">
    <location>
        <begin position="72"/>
        <end position="90"/>
    </location>
</feature>
<keyword evidence="8 15" id="KW-0472">Membrane</keyword>
<evidence type="ECO:0000256" key="1">
    <source>
        <dbReference type="ARBA" id="ARBA00004479"/>
    </source>
</evidence>
<keyword evidence="6 15" id="KW-1133">Transmembrane helix</keyword>
<evidence type="ECO:0000256" key="13">
    <source>
        <dbReference type="RuleBase" id="RU000405"/>
    </source>
</evidence>
<dbReference type="InterPro" id="IPR011645">
    <property type="entry name" value="HNOB_dom_associated"/>
</dbReference>
<dbReference type="InterPro" id="IPR013587">
    <property type="entry name" value="Nitrate/nitrite_sensing"/>
</dbReference>
<dbReference type="PANTHER" id="PTHR11920">
    <property type="entry name" value="GUANYLYL CYCLASE"/>
    <property type="match status" value="1"/>
</dbReference>
<evidence type="ECO:0000256" key="8">
    <source>
        <dbReference type="ARBA" id="ARBA00023136"/>
    </source>
</evidence>
<dbReference type="GO" id="GO:0007168">
    <property type="term" value="P:receptor guanylyl cyclase signaling pathway"/>
    <property type="evidence" value="ECO:0007669"/>
    <property type="project" value="TreeGrafter"/>
</dbReference>
<proteinExistence type="inferred from homology"/>
<evidence type="ECO:0000256" key="15">
    <source>
        <dbReference type="SAM" id="Phobius"/>
    </source>
</evidence>
<dbReference type="GO" id="GO:0005525">
    <property type="term" value="F:GTP binding"/>
    <property type="evidence" value="ECO:0007669"/>
    <property type="project" value="UniProtKB-KW"/>
</dbReference>
<dbReference type="CDD" id="cd07302">
    <property type="entry name" value="CHD"/>
    <property type="match status" value="1"/>
</dbReference>
<evidence type="ECO:0000256" key="2">
    <source>
        <dbReference type="ARBA" id="ARBA00012202"/>
    </source>
</evidence>
<keyword evidence="7" id="KW-0342">GTP-binding</keyword>
<dbReference type="FunFam" id="3.30.70.1230:FF:000004">
    <property type="entry name" value="Guanylate cyclase"/>
    <property type="match status" value="1"/>
</dbReference>
<dbReference type="InterPro" id="IPR050401">
    <property type="entry name" value="Cyclic_nucleotide_synthase"/>
</dbReference>
<dbReference type="SUPFAM" id="SSF55073">
    <property type="entry name" value="Nucleotide cyclase"/>
    <property type="match status" value="1"/>
</dbReference>
<evidence type="ECO:0000256" key="3">
    <source>
        <dbReference type="ARBA" id="ARBA00022692"/>
    </source>
</evidence>
<dbReference type="PROSITE" id="PS00452">
    <property type="entry name" value="GUANYLATE_CYCLASE_1"/>
    <property type="match status" value="1"/>
</dbReference>
<organism evidence="17 18">
    <name type="scientific">Scylla paramamosain</name>
    <name type="common">Mud crab</name>
    <dbReference type="NCBI Taxonomy" id="85552"/>
    <lineage>
        <taxon>Eukaryota</taxon>
        <taxon>Metazoa</taxon>
        <taxon>Ecdysozoa</taxon>
        <taxon>Arthropoda</taxon>
        <taxon>Crustacea</taxon>
        <taxon>Multicrustacea</taxon>
        <taxon>Malacostraca</taxon>
        <taxon>Eumalacostraca</taxon>
        <taxon>Eucarida</taxon>
        <taxon>Decapoda</taxon>
        <taxon>Pleocyemata</taxon>
        <taxon>Brachyura</taxon>
        <taxon>Eubrachyura</taxon>
        <taxon>Portunoidea</taxon>
        <taxon>Portunidae</taxon>
        <taxon>Portuninae</taxon>
        <taxon>Scylla</taxon>
    </lineage>
</organism>
<dbReference type="InterPro" id="IPR018297">
    <property type="entry name" value="A/G_cyclase_CS"/>
</dbReference>
<keyword evidence="11 13" id="KW-0456">Lyase</keyword>
<reference evidence="17 18" key="1">
    <citation type="submission" date="2023-03" db="EMBL/GenBank/DDBJ databases">
        <title>High-quality genome of Scylla paramamosain provides insights in environmental adaptation.</title>
        <authorList>
            <person name="Zhang L."/>
        </authorList>
    </citation>
    <scope>NUCLEOTIDE SEQUENCE [LARGE SCALE GENOMIC DNA]</scope>
    <source>
        <strain evidence="17">LZ_2023a</strain>
        <tissue evidence="17">Muscle</tissue>
    </source>
</reference>
<keyword evidence="18" id="KW-1185">Reference proteome</keyword>
<evidence type="ECO:0000256" key="10">
    <source>
        <dbReference type="ARBA" id="ARBA00023180"/>
    </source>
</evidence>
<evidence type="ECO:0000313" key="17">
    <source>
        <dbReference type="EMBL" id="KAK8377307.1"/>
    </source>
</evidence>
<evidence type="ECO:0000259" key="16">
    <source>
        <dbReference type="PROSITE" id="PS50125"/>
    </source>
</evidence>
<feature type="transmembrane region" description="Helical" evidence="15">
    <location>
        <begin position="368"/>
        <end position="389"/>
    </location>
</feature>
<accession>A0AAW0SRC6</accession>
<dbReference type="PROSITE" id="PS50125">
    <property type="entry name" value="GUANYLATE_CYCLASE_2"/>
    <property type="match status" value="1"/>
</dbReference>
<evidence type="ECO:0000256" key="11">
    <source>
        <dbReference type="ARBA" id="ARBA00023239"/>
    </source>
</evidence>
<keyword evidence="4" id="KW-0732">Signal</keyword>
<dbReference type="PANTHER" id="PTHR11920:SF499">
    <property type="entry name" value="GUANYLATE CYCLASE DOMAIN-CONTAINING PROTEIN"/>
    <property type="match status" value="1"/>
</dbReference>
<name>A0AAW0SRC6_SCYPA</name>
<dbReference type="EMBL" id="JARAKH010000047">
    <property type="protein sequence ID" value="KAK8377307.1"/>
    <property type="molecule type" value="Genomic_DNA"/>
</dbReference>
<dbReference type="GO" id="GO:0004383">
    <property type="term" value="F:guanylate cyclase activity"/>
    <property type="evidence" value="ECO:0007669"/>
    <property type="project" value="UniProtKB-EC"/>
</dbReference>
<dbReference type="Gene3D" id="3.30.70.1230">
    <property type="entry name" value="Nucleotide cyclase"/>
    <property type="match status" value="1"/>
</dbReference>
<comment type="similarity">
    <text evidence="13">Belongs to the adenylyl cyclase class-4/guanylyl cyclase family.</text>
</comment>
<dbReference type="EC" id="4.6.1.2" evidence="2"/>
<dbReference type="GO" id="GO:0001653">
    <property type="term" value="F:peptide receptor activity"/>
    <property type="evidence" value="ECO:0007669"/>
    <property type="project" value="TreeGrafter"/>
</dbReference>
<feature type="domain" description="Guanylate cyclase" evidence="16">
    <location>
        <begin position="448"/>
        <end position="578"/>
    </location>
</feature>
<keyword evidence="12" id="KW-0141">cGMP biosynthesis</keyword>
<feature type="region of interest" description="Disordered" evidence="14">
    <location>
        <begin position="1"/>
        <end position="40"/>
    </location>
</feature>
<dbReference type="GO" id="GO:0035556">
    <property type="term" value="P:intracellular signal transduction"/>
    <property type="evidence" value="ECO:0007669"/>
    <property type="project" value="InterPro"/>
</dbReference>
<dbReference type="GO" id="GO:0005886">
    <property type="term" value="C:plasma membrane"/>
    <property type="evidence" value="ECO:0007669"/>
    <property type="project" value="TreeGrafter"/>
</dbReference>
<evidence type="ECO:0000256" key="6">
    <source>
        <dbReference type="ARBA" id="ARBA00022989"/>
    </source>
</evidence>
<dbReference type="GO" id="GO:0004016">
    <property type="term" value="F:adenylate cyclase activity"/>
    <property type="evidence" value="ECO:0007669"/>
    <property type="project" value="TreeGrafter"/>
</dbReference>
<protein>
    <recommendedName>
        <fullName evidence="2">guanylate cyclase</fullName>
        <ecNumber evidence="2">4.6.1.2</ecNumber>
    </recommendedName>
</protein>
<keyword evidence="5" id="KW-0547">Nucleotide-binding</keyword>
<keyword evidence="9" id="KW-0675">Receptor</keyword>
<evidence type="ECO:0000256" key="12">
    <source>
        <dbReference type="ARBA" id="ARBA00023293"/>
    </source>
</evidence>
<evidence type="ECO:0000256" key="9">
    <source>
        <dbReference type="ARBA" id="ARBA00023170"/>
    </source>
</evidence>
<dbReference type="Pfam" id="PF07701">
    <property type="entry name" value="HNOBA"/>
    <property type="match status" value="1"/>
</dbReference>
<evidence type="ECO:0000256" key="14">
    <source>
        <dbReference type="SAM" id="MobiDB-lite"/>
    </source>
</evidence>
<evidence type="ECO:0000256" key="7">
    <source>
        <dbReference type="ARBA" id="ARBA00023134"/>
    </source>
</evidence>
<comment type="subcellular location">
    <subcellularLocation>
        <location evidence="1">Membrane</location>
        <topology evidence="1">Single-pass type I membrane protein</topology>
    </subcellularLocation>
</comment>
<dbReference type="InterPro" id="IPR001054">
    <property type="entry name" value="A/G_cyclase"/>
</dbReference>
<evidence type="ECO:0000256" key="5">
    <source>
        <dbReference type="ARBA" id="ARBA00022741"/>
    </source>
</evidence>
<sequence>MGEVRKNKVGPRTSQEQDSGGVRRGPGSPVRPPPTLRRSSLISFEGDDENSRVEVKTGCCGLDPTTGRGKQIHLLQILLLPFIPILALIIQNSINMVTVLEYQYDMQETIDQVQISTGLGNVTEALQSERAEIAFYLFTNDSVIRGNLTEHFKYTNMLLDDLIWPVFRQEHELFNNKILFRIRLDDFRDKITKFDTPSVEGGIAFYNKANYIFLDQLTSEINEKDAAGVWRPLLAYKNIIRAIEHLGISMVFGLQYFGRGALNQKSYIAFVTNDALGYDFLNTSQNFEFWITDRYKNLQKTYPWYANITRRRLEVLGRAKIEPDFDKATEYFYAMLGYLDALQKIQYEIRHVIERTLVSEMNASNSHVVIGIALLCVVLLISPVIILLVRMMTRTLQAFSDTLIHKTHELAYEKKRSDMLLYQMLPPSVAQQLKQHRDVSAETYESVTIYFSDIVGFTELSSESTPMQVISLLNALYKMFDSRIELYDVYKIETIGEVYMVASGVPQRIGKDHAAEIASMALDLLHGTEKFLIPHMPGERLQIRMGVHSGPVVAGVVGTKMPRYCLFGDSVNTASRMESTGLPFKIHISSDTKNALDRVGGFIVNLRGEMEIKGKGFMQTYWLIGKHGAVSDRQPLEERQEEMDVMAENPHSEKASLSHLLRRENATRRGLTRGTCVPSNHAFNGAAVPERQTFGAPWIEWS</sequence>
<evidence type="ECO:0000313" key="18">
    <source>
        <dbReference type="Proteomes" id="UP001487740"/>
    </source>
</evidence>
<dbReference type="Pfam" id="PF08376">
    <property type="entry name" value="NIT"/>
    <property type="match status" value="1"/>
</dbReference>
<keyword evidence="10" id="KW-0325">Glycoprotein</keyword>
<keyword evidence="3 15" id="KW-0812">Transmembrane</keyword>
<dbReference type="Gene3D" id="6.10.250.780">
    <property type="match status" value="1"/>
</dbReference>
<comment type="caution">
    <text evidence="17">The sequence shown here is derived from an EMBL/GenBank/DDBJ whole genome shotgun (WGS) entry which is preliminary data.</text>
</comment>
<dbReference type="AlphaFoldDB" id="A0AAW0SRC6"/>
<dbReference type="Proteomes" id="UP001487740">
    <property type="component" value="Unassembled WGS sequence"/>
</dbReference>
<dbReference type="SMART" id="SM00044">
    <property type="entry name" value="CYCc"/>
    <property type="match status" value="1"/>
</dbReference>
<dbReference type="InterPro" id="IPR029787">
    <property type="entry name" value="Nucleotide_cyclase"/>
</dbReference>
<evidence type="ECO:0000256" key="4">
    <source>
        <dbReference type="ARBA" id="ARBA00022729"/>
    </source>
</evidence>